<gene>
    <name evidence="2" type="ordered locus">B005_2898</name>
</gene>
<evidence type="ECO:0000256" key="1">
    <source>
        <dbReference type="SAM" id="MobiDB-lite"/>
    </source>
</evidence>
<sequence>MITTAHGSSLPGLRQTSGRPRGRVSLPRSRGSHVGWTSTNPARIRHYA</sequence>
<dbReference type="KEGG" id="nal:B005_2898"/>
<dbReference type="STRING" id="1205910.B005_2898"/>
<reference evidence="2 3" key="1">
    <citation type="journal article" date="2012" name="J. Bacteriol.">
        <title>Whole-Genome Sequence of Nocardiopsis alba Strain ATCC BAA-2165, Associated with Honeybees.</title>
        <authorList>
            <person name="Qiao J."/>
            <person name="Chen L."/>
            <person name="Li Y."/>
            <person name="Wang J."/>
            <person name="Zhang W."/>
            <person name="Chen S."/>
        </authorList>
    </citation>
    <scope>NUCLEOTIDE SEQUENCE [LARGE SCALE GENOMIC DNA]</scope>
    <source>
        <strain evidence="3">ATCC BAA-2165 / BE74</strain>
    </source>
</reference>
<dbReference type="HOGENOM" id="CLU_3155429_0_0_11"/>
<reference evidence="3" key="2">
    <citation type="submission" date="2012-08" db="EMBL/GenBank/DDBJ databases">
        <title>Whole-genome sequence of Nocardiopsis alba strain ATCC BAA-2165 associated with honeybees.</title>
        <authorList>
            <person name="Qiao J."/>
            <person name="Chen L."/>
            <person name="Li Y."/>
            <person name="Wang J."/>
            <person name="Zhang W."/>
            <person name="Chen S."/>
        </authorList>
    </citation>
    <scope>NUCLEOTIDE SEQUENCE [LARGE SCALE GENOMIC DNA]</scope>
    <source>
        <strain evidence="3">ATCC BAA-2165 / BE74</strain>
    </source>
</reference>
<dbReference type="AlphaFoldDB" id="J7L2W4"/>
<dbReference type="PATRIC" id="fig|1205910.3.peg.2740"/>
<dbReference type="EMBL" id="CP003788">
    <property type="protein sequence ID" value="AFR07061.1"/>
    <property type="molecule type" value="Genomic_DNA"/>
</dbReference>
<name>J7L2W4_NOCAA</name>
<protein>
    <submittedName>
        <fullName evidence="2">Uncharacterized protein</fullName>
    </submittedName>
</protein>
<evidence type="ECO:0000313" key="3">
    <source>
        <dbReference type="Proteomes" id="UP000003779"/>
    </source>
</evidence>
<dbReference type="Proteomes" id="UP000003779">
    <property type="component" value="Chromosome"/>
</dbReference>
<feature type="region of interest" description="Disordered" evidence="1">
    <location>
        <begin position="1"/>
        <end position="48"/>
    </location>
</feature>
<accession>J7L2W4</accession>
<proteinExistence type="predicted"/>
<evidence type="ECO:0000313" key="2">
    <source>
        <dbReference type="EMBL" id="AFR07061.1"/>
    </source>
</evidence>
<organism evidence="2 3">
    <name type="scientific">Nocardiopsis alba (strain ATCC BAA-2165 / BE74)</name>
    <dbReference type="NCBI Taxonomy" id="1205910"/>
    <lineage>
        <taxon>Bacteria</taxon>
        <taxon>Bacillati</taxon>
        <taxon>Actinomycetota</taxon>
        <taxon>Actinomycetes</taxon>
        <taxon>Streptosporangiales</taxon>
        <taxon>Nocardiopsidaceae</taxon>
        <taxon>Nocardiopsis</taxon>
    </lineage>
</organism>